<dbReference type="Proteomes" id="UP001155840">
    <property type="component" value="Unassembled WGS sequence"/>
</dbReference>
<dbReference type="NCBIfam" id="TIGR02325">
    <property type="entry name" value="C_P_lyase_phnF"/>
    <property type="match status" value="1"/>
</dbReference>
<dbReference type="InterPro" id="IPR000524">
    <property type="entry name" value="Tscrpt_reg_HTH_GntR"/>
</dbReference>
<dbReference type="GO" id="GO:0045892">
    <property type="term" value="P:negative regulation of DNA-templated transcription"/>
    <property type="evidence" value="ECO:0007669"/>
    <property type="project" value="TreeGrafter"/>
</dbReference>
<dbReference type="PROSITE" id="PS50949">
    <property type="entry name" value="HTH_GNTR"/>
    <property type="match status" value="1"/>
</dbReference>
<gene>
    <name evidence="5" type="primary">phnF</name>
    <name evidence="5" type="ORF">G8E10_02755</name>
</gene>
<keyword evidence="6" id="KW-1185">Reference proteome</keyword>
<keyword evidence="2" id="KW-0238">DNA-binding</keyword>
<dbReference type="SMART" id="SM00345">
    <property type="entry name" value="HTH_GNTR"/>
    <property type="match status" value="1"/>
</dbReference>
<evidence type="ECO:0000256" key="3">
    <source>
        <dbReference type="ARBA" id="ARBA00023163"/>
    </source>
</evidence>
<dbReference type="Gene3D" id="3.40.1410.10">
    <property type="entry name" value="Chorismate lyase-like"/>
    <property type="match status" value="1"/>
</dbReference>
<dbReference type="SMART" id="SM00866">
    <property type="entry name" value="UTRA"/>
    <property type="match status" value="1"/>
</dbReference>
<dbReference type="GO" id="GO:0003677">
    <property type="term" value="F:DNA binding"/>
    <property type="evidence" value="ECO:0007669"/>
    <property type="project" value="UniProtKB-KW"/>
</dbReference>
<reference evidence="5" key="1">
    <citation type="submission" date="2020-03" db="EMBL/GenBank/DDBJ databases">
        <title>Ferranicluibacter endophyticum gen. nov., sp. nov., a new genus isolated from Rubus ulmifolius Schott. stem.</title>
        <authorList>
            <person name="Roca-Couso R."/>
            <person name="Flores-Felix J.D."/>
            <person name="Igual J.M."/>
            <person name="Rivas R."/>
        </authorList>
    </citation>
    <scope>NUCLEOTIDE SEQUENCE</scope>
    <source>
        <strain evidence="5">CRRU44</strain>
    </source>
</reference>
<dbReference type="PANTHER" id="PTHR44846:SF1">
    <property type="entry name" value="MANNOSYL-D-GLYCERATE TRANSPORT_METABOLISM SYSTEM REPRESSOR MNGR-RELATED"/>
    <property type="match status" value="1"/>
</dbReference>
<dbReference type="CDD" id="cd07377">
    <property type="entry name" value="WHTH_GntR"/>
    <property type="match status" value="1"/>
</dbReference>
<dbReference type="InterPro" id="IPR012702">
    <property type="entry name" value="CP_lyase_PhnF"/>
</dbReference>
<sequence length="245" mass="26621">MTLDGQDDGISRWRRVADGIRASIMEAGVTDRLPPETDLAADYGVNRHTVRRAIAALAAEGIVRAERGRGTFVNPLEPRISYPIGTRARFSENMMRQSLEPSGRLVGSQKVSADMGMARLLGLALGAPLHRLDHMAVVDGVPLSRSTSHFSAERFPGIIAAYAQEGSITQALRRCGLADYRRRETRLTAERVSPGDADALSCAGDAIVLVTNAVDVDLEDRPVQAIRTRFLADRMELVFVNPEGA</sequence>
<protein>
    <submittedName>
        <fullName evidence="5">Phosphonate metabolism transcriptional regulator PhnF</fullName>
    </submittedName>
</protein>
<keyword evidence="3" id="KW-0804">Transcription</keyword>
<dbReference type="Pfam" id="PF07702">
    <property type="entry name" value="UTRA"/>
    <property type="match status" value="1"/>
</dbReference>
<accession>A0AA43ZB91</accession>
<dbReference type="SUPFAM" id="SSF46785">
    <property type="entry name" value="Winged helix' DNA-binding domain"/>
    <property type="match status" value="1"/>
</dbReference>
<dbReference type="SUPFAM" id="SSF64288">
    <property type="entry name" value="Chorismate lyase-like"/>
    <property type="match status" value="1"/>
</dbReference>
<dbReference type="InterPro" id="IPR011663">
    <property type="entry name" value="UTRA"/>
</dbReference>
<dbReference type="Gene3D" id="1.10.10.10">
    <property type="entry name" value="Winged helix-like DNA-binding domain superfamily/Winged helix DNA-binding domain"/>
    <property type="match status" value="1"/>
</dbReference>
<evidence type="ECO:0000313" key="6">
    <source>
        <dbReference type="Proteomes" id="UP001155840"/>
    </source>
</evidence>
<dbReference type="InterPro" id="IPR036390">
    <property type="entry name" value="WH_DNA-bd_sf"/>
</dbReference>
<evidence type="ECO:0000259" key="4">
    <source>
        <dbReference type="PROSITE" id="PS50949"/>
    </source>
</evidence>
<dbReference type="GO" id="GO:0003700">
    <property type="term" value="F:DNA-binding transcription factor activity"/>
    <property type="evidence" value="ECO:0007669"/>
    <property type="project" value="InterPro"/>
</dbReference>
<evidence type="ECO:0000256" key="2">
    <source>
        <dbReference type="ARBA" id="ARBA00023125"/>
    </source>
</evidence>
<keyword evidence="1" id="KW-0805">Transcription regulation</keyword>
<organism evidence="5 6">
    <name type="scientific">Ferranicluibacter rubi</name>
    <dbReference type="NCBI Taxonomy" id="2715133"/>
    <lineage>
        <taxon>Bacteria</taxon>
        <taxon>Pseudomonadati</taxon>
        <taxon>Pseudomonadota</taxon>
        <taxon>Alphaproteobacteria</taxon>
        <taxon>Hyphomicrobiales</taxon>
        <taxon>Rhizobiaceae</taxon>
        <taxon>Ferranicluibacter</taxon>
    </lineage>
</organism>
<feature type="domain" description="HTH gntR-type" evidence="4">
    <location>
        <begin position="10"/>
        <end position="76"/>
    </location>
</feature>
<comment type="caution">
    <text evidence="5">The sequence shown here is derived from an EMBL/GenBank/DDBJ whole genome shotgun (WGS) entry which is preliminary data.</text>
</comment>
<dbReference type="PRINTS" id="PR00035">
    <property type="entry name" value="HTHGNTR"/>
</dbReference>
<dbReference type="InterPro" id="IPR036388">
    <property type="entry name" value="WH-like_DNA-bd_sf"/>
</dbReference>
<evidence type="ECO:0000256" key="1">
    <source>
        <dbReference type="ARBA" id="ARBA00023015"/>
    </source>
</evidence>
<evidence type="ECO:0000313" key="5">
    <source>
        <dbReference type="EMBL" id="NHT74668.1"/>
    </source>
</evidence>
<dbReference type="InterPro" id="IPR050679">
    <property type="entry name" value="Bact_HTH_transcr_reg"/>
</dbReference>
<dbReference type="EMBL" id="JAANCM010000001">
    <property type="protein sequence ID" value="NHT74668.1"/>
    <property type="molecule type" value="Genomic_DNA"/>
</dbReference>
<dbReference type="Pfam" id="PF00392">
    <property type="entry name" value="GntR"/>
    <property type="match status" value="1"/>
</dbReference>
<dbReference type="InterPro" id="IPR028978">
    <property type="entry name" value="Chorismate_lyase_/UTRA_dom_sf"/>
</dbReference>
<dbReference type="PANTHER" id="PTHR44846">
    <property type="entry name" value="MANNOSYL-D-GLYCERATE TRANSPORT/METABOLISM SYSTEM REPRESSOR MNGR-RELATED"/>
    <property type="match status" value="1"/>
</dbReference>
<name>A0AA43ZB91_9HYPH</name>
<proteinExistence type="predicted"/>
<dbReference type="AlphaFoldDB" id="A0AA43ZB91"/>